<dbReference type="OrthoDB" id="9797568at2"/>
<dbReference type="InterPro" id="IPR052912">
    <property type="entry name" value="UPF0111_domain"/>
</dbReference>
<evidence type="ECO:0000256" key="1">
    <source>
        <dbReference type="ARBA" id="ARBA00008591"/>
    </source>
</evidence>
<dbReference type="GeneID" id="78084940"/>
<reference evidence="3 4" key="2">
    <citation type="submission" date="2013-04" db="EMBL/GenBank/DDBJ databases">
        <title>The Genome Sequence of Bilophila wadsworthia 3_1_6.</title>
        <authorList>
            <consortium name="The Broad Institute Genomics Platform"/>
            <person name="Earl A."/>
            <person name="Ward D."/>
            <person name="Feldgarden M."/>
            <person name="Gevers D."/>
            <person name="Sibley C."/>
            <person name="Strauss J."/>
            <person name="Allen-Vercoe E."/>
            <person name="Walker B."/>
            <person name="Young S."/>
            <person name="Zeng Q."/>
            <person name="Gargeya S."/>
            <person name="Fitzgerald M."/>
            <person name="Haas B."/>
            <person name="Abouelleil A."/>
            <person name="Allen A.W."/>
            <person name="Alvarado L."/>
            <person name="Arachchi H.M."/>
            <person name="Berlin A.M."/>
            <person name="Chapman S.B."/>
            <person name="Gainer-Dewar J."/>
            <person name="Goldberg J."/>
            <person name="Griggs A."/>
            <person name="Gujja S."/>
            <person name="Hansen M."/>
            <person name="Howarth C."/>
            <person name="Imamovic A."/>
            <person name="Ireland A."/>
            <person name="Larimer J."/>
            <person name="McCowan C."/>
            <person name="Murphy C."/>
            <person name="Pearson M."/>
            <person name="Poon T.W."/>
            <person name="Priest M."/>
            <person name="Roberts A."/>
            <person name="Saif S."/>
            <person name="Shea T."/>
            <person name="Sisk P."/>
            <person name="Sykes S."/>
            <person name="Wortman J."/>
            <person name="Nusbaum C."/>
            <person name="Birren B."/>
        </authorList>
    </citation>
    <scope>NUCLEOTIDE SEQUENCE [LARGE SCALE GENOMIC DNA]</scope>
    <source>
        <strain evidence="3 4">3_1_6</strain>
    </source>
</reference>
<dbReference type="PANTHER" id="PTHR37298:SF1">
    <property type="entry name" value="UPF0111 PROTEIN YKAA"/>
    <property type="match status" value="1"/>
</dbReference>
<keyword evidence="2" id="KW-0175">Coiled coil</keyword>
<dbReference type="EMBL" id="ADCP02000001">
    <property type="protein sequence ID" value="EFV43541.1"/>
    <property type="molecule type" value="Genomic_DNA"/>
</dbReference>
<keyword evidence="4" id="KW-1185">Reference proteome</keyword>
<evidence type="ECO:0000313" key="3">
    <source>
        <dbReference type="EMBL" id="EFV43541.1"/>
    </source>
</evidence>
<evidence type="ECO:0000313" key="4">
    <source>
        <dbReference type="Proteomes" id="UP000006034"/>
    </source>
</evidence>
<protein>
    <recommendedName>
        <fullName evidence="5">TIGR00153 family protein</fullName>
    </recommendedName>
</protein>
<gene>
    <name evidence="3" type="ORF">HMPREF0179_02660</name>
</gene>
<dbReference type="InterPro" id="IPR038078">
    <property type="entry name" value="PhoU-like_sf"/>
</dbReference>
<evidence type="ECO:0000256" key="2">
    <source>
        <dbReference type="SAM" id="Coils"/>
    </source>
</evidence>
<feature type="coiled-coil region" evidence="2">
    <location>
        <begin position="40"/>
        <end position="67"/>
    </location>
</feature>
<sequence>MFARFLPQTVPFFELLVQQNALLQEMSEALAVVMDNTEASERHLKRINLLEEEADRLYRSITQHLSQTFITPIDREDIHAINMAQERVADKIQHLANRFFVSGFMYQRFPAQMITERIRGMLRDTKSMLDEISMKKEVSAHIHTLKSRKSDCEMFQSTGLAELMDSEIETFERVREIILWGQVYDRMERTVDAVSDLADTLEEVALKYV</sequence>
<dbReference type="InterPro" id="IPR018445">
    <property type="entry name" value="Put_Phosphate_transp_reg"/>
</dbReference>
<dbReference type="AlphaFoldDB" id="E5Y8Z2"/>
<accession>E5Y8Z2</accession>
<dbReference type="PANTHER" id="PTHR37298">
    <property type="entry name" value="UPF0111 PROTEIN YKAA"/>
    <property type="match status" value="1"/>
</dbReference>
<dbReference type="Proteomes" id="UP000006034">
    <property type="component" value="Unassembled WGS sequence"/>
</dbReference>
<name>E5Y8Z2_BILW3</name>
<comment type="caution">
    <text evidence="3">The sequence shown here is derived from an EMBL/GenBank/DDBJ whole genome shotgun (WGS) entry which is preliminary data.</text>
</comment>
<dbReference type="RefSeq" id="WP_005028676.1">
    <property type="nucleotide sequence ID" value="NZ_KE150238.1"/>
</dbReference>
<dbReference type="eggNOG" id="COG1392">
    <property type="taxonomic scope" value="Bacteria"/>
</dbReference>
<comment type="similarity">
    <text evidence="1">Belongs to the UPF0111 family.</text>
</comment>
<dbReference type="Pfam" id="PF01865">
    <property type="entry name" value="PhoU_div"/>
    <property type="match status" value="1"/>
</dbReference>
<dbReference type="STRING" id="563192.HMPREF0179_02660"/>
<reference evidence="3 4" key="1">
    <citation type="submission" date="2010-10" db="EMBL/GenBank/DDBJ databases">
        <authorList>
            <consortium name="The Broad Institute Genome Sequencing Platform"/>
            <person name="Ward D."/>
            <person name="Earl A."/>
            <person name="Feldgarden M."/>
            <person name="Young S.K."/>
            <person name="Gargeya S."/>
            <person name="Zeng Q."/>
            <person name="Alvarado L."/>
            <person name="Berlin A."/>
            <person name="Bochicchio J."/>
            <person name="Chapman S.B."/>
            <person name="Chen Z."/>
            <person name="Freedman E."/>
            <person name="Gellesch M."/>
            <person name="Goldberg J."/>
            <person name="Griggs A."/>
            <person name="Gujja S."/>
            <person name="Heilman E."/>
            <person name="Heiman D."/>
            <person name="Howarth C."/>
            <person name="Mehta T."/>
            <person name="Neiman D."/>
            <person name="Pearson M."/>
            <person name="Roberts A."/>
            <person name="Saif S."/>
            <person name="Shea T."/>
            <person name="Shenoy N."/>
            <person name="Sisk P."/>
            <person name="Stolte C."/>
            <person name="Sykes S."/>
            <person name="White J."/>
            <person name="Yandava C."/>
            <person name="Allen-Vercoe E."/>
            <person name="Sibley C."/>
            <person name="Ambrose C.E."/>
            <person name="Strauss J."/>
            <person name="Daigneault M."/>
            <person name="Haas B."/>
            <person name="Nusbaum C."/>
            <person name="Birren B."/>
        </authorList>
    </citation>
    <scope>NUCLEOTIDE SEQUENCE [LARGE SCALE GENOMIC DNA]</scope>
    <source>
        <strain evidence="3 4">3_1_6</strain>
    </source>
</reference>
<organism evidence="3 4">
    <name type="scientific">Bilophila wadsworthia (strain 3_1_6)</name>
    <dbReference type="NCBI Taxonomy" id="563192"/>
    <lineage>
        <taxon>Bacteria</taxon>
        <taxon>Pseudomonadati</taxon>
        <taxon>Thermodesulfobacteriota</taxon>
        <taxon>Desulfovibrionia</taxon>
        <taxon>Desulfovibrionales</taxon>
        <taxon>Desulfovibrionaceae</taxon>
        <taxon>Bilophila</taxon>
    </lineage>
</organism>
<proteinExistence type="inferred from homology"/>
<evidence type="ECO:0008006" key="5">
    <source>
        <dbReference type="Google" id="ProtNLM"/>
    </source>
</evidence>
<dbReference type="Gene3D" id="1.20.58.220">
    <property type="entry name" value="Phosphate transport system protein phou homolog 2, domain 2"/>
    <property type="match status" value="1"/>
</dbReference>
<dbReference type="HOGENOM" id="CLU_086031_0_1_7"/>